<sequence>MRKKIGKFLCILICTVALLFTTNISAVFAQEFPKVESKHWTSKYDSHFRKYSKRFFGVGFDWKWFKAQAIAESG</sequence>
<organism evidence="1">
    <name type="scientific">marine sediment metagenome</name>
    <dbReference type="NCBI Taxonomy" id="412755"/>
    <lineage>
        <taxon>unclassified sequences</taxon>
        <taxon>metagenomes</taxon>
        <taxon>ecological metagenomes</taxon>
    </lineage>
</organism>
<name>X0UBW3_9ZZZZ</name>
<protein>
    <submittedName>
        <fullName evidence="1">Uncharacterized protein</fullName>
    </submittedName>
</protein>
<proteinExistence type="predicted"/>
<reference evidence="1" key="1">
    <citation type="journal article" date="2014" name="Front. Microbiol.">
        <title>High frequency of phylogenetically diverse reductive dehalogenase-homologous genes in deep subseafloor sedimentary metagenomes.</title>
        <authorList>
            <person name="Kawai M."/>
            <person name="Futagami T."/>
            <person name="Toyoda A."/>
            <person name="Takaki Y."/>
            <person name="Nishi S."/>
            <person name="Hori S."/>
            <person name="Arai W."/>
            <person name="Tsubouchi T."/>
            <person name="Morono Y."/>
            <person name="Uchiyama I."/>
            <person name="Ito T."/>
            <person name="Fujiyama A."/>
            <person name="Inagaki F."/>
            <person name="Takami H."/>
        </authorList>
    </citation>
    <scope>NUCLEOTIDE SEQUENCE</scope>
    <source>
        <strain evidence="1">Expedition CK06-06</strain>
    </source>
</reference>
<evidence type="ECO:0000313" key="1">
    <source>
        <dbReference type="EMBL" id="GAG03045.1"/>
    </source>
</evidence>
<feature type="non-terminal residue" evidence="1">
    <location>
        <position position="74"/>
    </location>
</feature>
<comment type="caution">
    <text evidence="1">The sequence shown here is derived from an EMBL/GenBank/DDBJ whole genome shotgun (WGS) entry which is preliminary data.</text>
</comment>
<accession>X0UBW3</accession>
<dbReference type="AlphaFoldDB" id="X0UBW3"/>
<gene>
    <name evidence="1" type="ORF">S01H1_45824</name>
</gene>
<dbReference type="EMBL" id="BARS01029309">
    <property type="protein sequence ID" value="GAG03045.1"/>
    <property type="molecule type" value="Genomic_DNA"/>
</dbReference>